<dbReference type="EMBL" id="BFEA01000329">
    <property type="protein sequence ID" value="GBG79843.1"/>
    <property type="molecule type" value="Genomic_DNA"/>
</dbReference>
<evidence type="ECO:0000313" key="3">
    <source>
        <dbReference type="Proteomes" id="UP000265515"/>
    </source>
</evidence>
<evidence type="ECO:0000313" key="2">
    <source>
        <dbReference type="EMBL" id="GBG79843.1"/>
    </source>
</evidence>
<organism evidence="2 3">
    <name type="scientific">Chara braunii</name>
    <name type="common">Braun's stonewort</name>
    <dbReference type="NCBI Taxonomy" id="69332"/>
    <lineage>
        <taxon>Eukaryota</taxon>
        <taxon>Viridiplantae</taxon>
        <taxon>Streptophyta</taxon>
        <taxon>Charophyceae</taxon>
        <taxon>Charales</taxon>
        <taxon>Characeae</taxon>
        <taxon>Chara</taxon>
    </lineage>
</organism>
<comment type="caution">
    <text evidence="2">The sequence shown here is derived from an EMBL/GenBank/DDBJ whole genome shotgun (WGS) entry which is preliminary data.</text>
</comment>
<dbReference type="AlphaFoldDB" id="A0A388LCB7"/>
<evidence type="ECO:0000256" key="1">
    <source>
        <dbReference type="SAM" id="MobiDB-lite"/>
    </source>
</evidence>
<sequence>MVGADEDIPKEAVTPGAEAEEKNRDQNRSPPPAHTNYWPEEDRVRDMLSKCYDVGILPSGWDIGEIREDGNKAQVILNPSLDKIKVKWLKEKTVTVIFLEGSKNLPKKLKEEVIRAFEDIWLGEKRFDEVIMRGRVCIESSNVLSYVAKDKAVTEWMFEEKEIRVALRGRWYSMAFKPWMTKAEIQDARRDEDRQYFWIRVIDVPIDTYCYLEAAAEGAIGPVRKVYPPEQDARTPRLINVRLDIAIEVLSRLKESFEFTTFQGQVITVQVAHARSPWCSKCRRFFHLADQCPRRQRRRSPSPTPNDANPLFQSPRVGRDIDVLLDLVIELDLADVFRVVNPEDVGYTWFHPGIGFYLSPSVDYTPAQNGERIFRLRNESSGCSKMGSSDELWREDGRGLTSPLEAAEAIAISETRGNPMAPLYVGNTLRSLADRKRDAGLAVMQ</sequence>
<name>A0A388LCB7_CHABU</name>
<protein>
    <recommendedName>
        <fullName evidence="4">DUF4283 domain-containing protein</fullName>
    </recommendedName>
</protein>
<dbReference type="Gramene" id="GBG79843">
    <property type="protein sequence ID" value="GBG79843"/>
    <property type="gene ID" value="CBR_g30108"/>
</dbReference>
<evidence type="ECO:0008006" key="4">
    <source>
        <dbReference type="Google" id="ProtNLM"/>
    </source>
</evidence>
<proteinExistence type="predicted"/>
<gene>
    <name evidence="2" type="ORF">CBR_g30108</name>
</gene>
<dbReference type="Proteomes" id="UP000265515">
    <property type="component" value="Unassembled WGS sequence"/>
</dbReference>
<reference evidence="2 3" key="1">
    <citation type="journal article" date="2018" name="Cell">
        <title>The Chara Genome: Secondary Complexity and Implications for Plant Terrestrialization.</title>
        <authorList>
            <person name="Nishiyama T."/>
            <person name="Sakayama H."/>
            <person name="Vries J.D."/>
            <person name="Buschmann H."/>
            <person name="Saint-Marcoux D."/>
            <person name="Ullrich K.K."/>
            <person name="Haas F.B."/>
            <person name="Vanderstraeten L."/>
            <person name="Becker D."/>
            <person name="Lang D."/>
            <person name="Vosolsobe S."/>
            <person name="Rombauts S."/>
            <person name="Wilhelmsson P.K.I."/>
            <person name="Janitza P."/>
            <person name="Kern R."/>
            <person name="Heyl A."/>
            <person name="Rumpler F."/>
            <person name="Villalobos L.I.A.C."/>
            <person name="Clay J.M."/>
            <person name="Skokan R."/>
            <person name="Toyoda A."/>
            <person name="Suzuki Y."/>
            <person name="Kagoshima H."/>
            <person name="Schijlen E."/>
            <person name="Tajeshwar N."/>
            <person name="Catarino B."/>
            <person name="Hetherington A.J."/>
            <person name="Saltykova A."/>
            <person name="Bonnot C."/>
            <person name="Breuninger H."/>
            <person name="Symeonidi A."/>
            <person name="Radhakrishnan G.V."/>
            <person name="Van Nieuwerburgh F."/>
            <person name="Deforce D."/>
            <person name="Chang C."/>
            <person name="Karol K.G."/>
            <person name="Hedrich R."/>
            <person name="Ulvskov P."/>
            <person name="Glockner G."/>
            <person name="Delwiche C.F."/>
            <person name="Petrasek J."/>
            <person name="Van de Peer Y."/>
            <person name="Friml J."/>
            <person name="Beilby M."/>
            <person name="Dolan L."/>
            <person name="Kohara Y."/>
            <person name="Sugano S."/>
            <person name="Fujiyama A."/>
            <person name="Delaux P.-M."/>
            <person name="Quint M."/>
            <person name="TheiBen G."/>
            <person name="Hagemann M."/>
            <person name="Harholt J."/>
            <person name="Dunand C."/>
            <person name="Zachgo S."/>
            <person name="Langdale J."/>
            <person name="Maumus F."/>
            <person name="Straeten D.V.D."/>
            <person name="Gould S.B."/>
            <person name="Rensing S.A."/>
        </authorList>
    </citation>
    <scope>NUCLEOTIDE SEQUENCE [LARGE SCALE GENOMIC DNA]</scope>
    <source>
        <strain evidence="2 3">S276</strain>
    </source>
</reference>
<accession>A0A388LCB7</accession>
<keyword evidence="3" id="KW-1185">Reference proteome</keyword>
<feature type="region of interest" description="Disordered" evidence="1">
    <location>
        <begin position="1"/>
        <end position="39"/>
    </location>
</feature>
<feature type="region of interest" description="Disordered" evidence="1">
    <location>
        <begin position="293"/>
        <end position="313"/>
    </location>
</feature>